<dbReference type="SUPFAM" id="SSF81383">
    <property type="entry name" value="F-box domain"/>
    <property type="match status" value="1"/>
</dbReference>
<feature type="repeat" description="RCC1" evidence="3">
    <location>
        <begin position="502"/>
        <end position="555"/>
    </location>
</feature>
<feature type="domain" description="RCC1-like" evidence="5">
    <location>
        <begin position="205"/>
        <end position="586"/>
    </location>
</feature>
<evidence type="ECO:0000256" key="2">
    <source>
        <dbReference type="ARBA" id="ARBA00022737"/>
    </source>
</evidence>
<name>A0A383WJJ3_TETOB</name>
<evidence type="ECO:0000256" key="4">
    <source>
        <dbReference type="SAM" id="MobiDB-lite"/>
    </source>
</evidence>
<evidence type="ECO:0000256" key="3">
    <source>
        <dbReference type="PROSITE-ProRule" id="PRU00235"/>
    </source>
</evidence>
<dbReference type="STRING" id="3088.A0A383WJJ3"/>
<reference evidence="6 7" key="1">
    <citation type="submission" date="2016-10" db="EMBL/GenBank/DDBJ databases">
        <authorList>
            <person name="Cai Z."/>
        </authorList>
    </citation>
    <scope>NUCLEOTIDE SEQUENCE [LARGE SCALE GENOMIC DNA]</scope>
</reference>
<dbReference type="InterPro" id="IPR000408">
    <property type="entry name" value="Reg_chr_condens"/>
</dbReference>
<dbReference type="PANTHER" id="PTHR45982">
    <property type="entry name" value="REGULATOR OF CHROMOSOME CONDENSATION"/>
    <property type="match status" value="1"/>
</dbReference>
<dbReference type="GO" id="GO:0005085">
    <property type="term" value="F:guanyl-nucleotide exchange factor activity"/>
    <property type="evidence" value="ECO:0007669"/>
    <property type="project" value="TreeGrafter"/>
</dbReference>
<feature type="region of interest" description="Disordered" evidence="4">
    <location>
        <begin position="595"/>
        <end position="648"/>
    </location>
</feature>
<dbReference type="Gene3D" id="2.130.10.30">
    <property type="entry name" value="Regulator of chromosome condensation 1/beta-lactamase-inhibitor protein II"/>
    <property type="match status" value="2"/>
</dbReference>
<dbReference type="CDD" id="cd09917">
    <property type="entry name" value="F-box_SF"/>
    <property type="match status" value="1"/>
</dbReference>
<organism evidence="6 7">
    <name type="scientific">Tetradesmus obliquus</name>
    <name type="common">Green alga</name>
    <name type="synonym">Acutodesmus obliquus</name>
    <dbReference type="NCBI Taxonomy" id="3088"/>
    <lineage>
        <taxon>Eukaryota</taxon>
        <taxon>Viridiplantae</taxon>
        <taxon>Chlorophyta</taxon>
        <taxon>core chlorophytes</taxon>
        <taxon>Chlorophyceae</taxon>
        <taxon>CS clade</taxon>
        <taxon>Sphaeropleales</taxon>
        <taxon>Scenedesmaceae</taxon>
        <taxon>Tetradesmus</taxon>
    </lineage>
</organism>
<proteinExistence type="predicted"/>
<dbReference type="PRINTS" id="PR00633">
    <property type="entry name" value="RCCNDNSATION"/>
</dbReference>
<feature type="compositionally biased region" description="Basic residues" evidence="4">
    <location>
        <begin position="1"/>
        <end position="21"/>
    </location>
</feature>
<feature type="repeat" description="RCC1" evidence="3">
    <location>
        <begin position="443"/>
        <end position="500"/>
    </location>
</feature>
<feature type="compositionally biased region" description="Low complexity" evidence="4">
    <location>
        <begin position="43"/>
        <end position="64"/>
    </location>
</feature>
<evidence type="ECO:0000256" key="1">
    <source>
        <dbReference type="ARBA" id="ARBA00022658"/>
    </source>
</evidence>
<evidence type="ECO:0000313" key="6">
    <source>
        <dbReference type="EMBL" id="SZX77392.1"/>
    </source>
</evidence>
<sequence length="648" mass="70042">METRATARKKASQQQARRRSQRPSQNRGEQHHGEQESSKPELPTQAAASNAAAIAAAAQPGPQAKVNTRSRKRRAAVMQSPTANKKMKPVPMLSGLWDVLPPELVDTILDMCTARQLAKLETTCSYWRQTKMIANIAEVRMRAVPRARGMEPNRKVHENYTSLLHFVLGQSAAAAQATAVAFGSNHTASLMINPNLDGRTGHHSLYTFGRGFYGQLGHGNYEAQATPKQLCIGYQICIDQPDMEEEITPAVVACGNEFTASITRRGQLLTWGLGSRGELGHELPSAGEVNYPMRTLLSTRPNLRIVSVACGASHLLAISEHGCVWSCGRNMDGQLGNGTFADGMQLKPVVGIRGQRVVSCAAGMSHSMALASDGSLYTWGGGKYGQLGHASLQAVQLMVPNQAIVLASPQKVSMLEPALLQPWKRVTSIAAGGHHSCAVTVGGEVLMFGRNKHGQLGTGDFTDRWRPTEVAPTYTNQGREHFRAVQVVCGKQHTLGLLANNGRVMSFACGNNVFGQLGLGNWQPVNTMMPIPSLQSKDIVALQAGDFSSAAICDSGNVYLWGRNDCDQLGMGDNMSRSSPVLLKGFNAVHPDKTLRKSKRTAPRMRPSVPMPPAPPKTTQTNKLASWLSGGEVRREEEKMDGDTTKKA</sequence>
<keyword evidence="7" id="KW-1185">Reference proteome</keyword>
<accession>A0A383WJJ3</accession>
<dbReference type="InterPro" id="IPR058923">
    <property type="entry name" value="RCC1-like_dom"/>
</dbReference>
<dbReference type="GO" id="GO:0005737">
    <property type="term" value="C:cytoplasm"/>
    <property type="evidence" value="ECO:0007669"/>
    <property type="project" value="TreeGrafter"/>
</dbReference>
<feature type="repeat" description="RCC1" evidence="3">
    <location>
        <begin position="203"/>
        <end position="265"/>
    </location>
</feature>
<dbReference type="EMBL" id="FNXT01001284">
    <property type="protein sequence ID" value="SZX77392.1"/>
    <property type="molecule type" value="Genomic_DNA"/>
</dbReference>
<keyword evidence="2" id="KW-0677">Repeat</keyword>
<dbReference type="InterPro" id="IPR009091">
    <property type="entry name" value="RCC1/BLIP-II"/>
</dbReference>
<dbReference type="PROSITE" id="PS50012">
    <property type="entry name" value="RCC1_3"/>
    <property type="match status" value="7"/>
</dbReference>
<dbReference type="Proteomes" id="UP000256970">
    <property type="component" value="Unassembled WGS sequence"/>
</dbReference>
<dbReference type="InterPro" id="IPR036047">
    <property type="entry name" value="F-box-like_dom_sf"/>
</dbReference>
<feature type="compositionally biased region" description="Basic and acidic residues" evidence="4">
    <location>
        <begin position="28"/>
        <end position="39"/>
    </location>
</feature>
<dbReference type="PROSITE" id="PS00626">
    <property type="entry name" value="RCC1_2"/>
    <property type="match status" value="1"/>
</dbReference>
<dbReference type="AlphaFoldDB" id="A0A383WJJ3"/>
<feature type="region of interest" description="Disordered" evidence="4">
    <location>
        <begin position="1"/>
        <end position="86"/>
    </location>
</feature>
<feature type="compositionally biased region" description="Basic and acidic residues" evidence="4">
    <location>
        <begin position="632"/>
        <end position="648"/>
    </location>
</feature>
<feature type="repeat" description="RCC1" evidence="3">
    <location>
        <begin position="322"/>
        <end position="373"/>
    </location>
</feature>
<evidence type="ECO:0000259" key="5">
    <source>
        <dbReference type="Pfam" id="PF25390"/>
    </source>
</evidence>
<gene>
    <name evidence="6" type="ORF">BQ4739_LOCUS17745</name>
</gene>
<protein>
    <recommendedName>
        <fullName evidence="5">RCC1-like domain-containing protein</fullName>
    </recommendedName>
</protein>
<dbReference type="SUPFAM" id="SSF50985">
    <property type="entry name" value="RCC1/BLIP-II"/>
    <property type="match status" value="3"/>
</dbReference>
<feature type="repeat" description="RCC1" evidence="3">
    <location>
        <begin position="556"/>
        <end position="583"/>
    </location>
</feature>
<dbReference type="PANTHER" id="PTHR45982:SF1">
    <property type="entry name" value="REGULATOR OF CHROMOSOME CONDENSATION"/>
    <property type="match status" value="1"/>
</dbReference>
<evidence type="ECO:0000313" key="7">
    <source>
        <dbReference type="Proteomes" id="UP000256970"/>
    </source>
</evidence>
<dbReference type="Pfam" id="PF25390">
    <property type="entry name" value="WD40_RLD"/>
    <property type="match status" value="1"/>
</dbReference>
<feature type="repeat" description="RCC1" evidence="3">
    <location>
        <begin position="374"/>
        <end position="442"/>
    </location>
</feature>
<feature type="repeat" description="RCC1" evidence="3">
    <location>
        <begin position="266"/>
        <end position="321"/>
    </location>
</feature>
<dbReference type="InterPro" id="IPR051553">
    <property type="entry name" value="Ran_GTPase-activating"/>
</dbReference>
<keyword evidence="1" id="KW-0344">Guanine-nucleotide releasing factor</keyword>